<gene>
    <name evidence="20" type="ORF">G195_003337</name>
</gene>
<evidence type="ECO:0000256" key="10">
    <source>
        <dbReference type="ARBA" id="ARBA00022840"/>
    </source>
</evidence>
<dbReference type="Pfam" id="PF01163">
    <property type="entry name" value="RIO1"/>
    <property type="match status" value="2"/>
</dbReference>
<dbReference type="InterPro" id="IPR011009">
    <property type="entry name" value="Kinase-like_dom_sf"/>
</dbReference>
<evidence type="ECO:0000256" key="16">
    <source>
        <dbReference type="ARBA" id="ARBA00048679"/>
    </source>
</evidence>
<dbReference type="Gene3D" id="3.40.50.80">
    <property type="entry name" value="Nucleotide-binding domain of ferredoxin-NADP reductase (FNR) module"/>
    <property type="match status" value="1"/>
</dbReference>
<feature type="region of interest" description="Disordered" evidence="17">
    <location>
        <begin position="104"/>
        <end position="125"/>
    </location>
</feature>
<organism evidence="20 21">
    <name type="scientific">Phytophthora kernoviae 00238/432</name>
    <dbReference type="NCBI Taxonomy" id="1284355"/>
    <lineage>
        <taxon>Eukaryota</taxon>
        <taxon>Sar</taxon>
        <taxon>Stramenopiles</taxon>
        <taxon>Oomycota</taxon>
        <taxon>Peronosporomycetes</taxon>
        <taxon>Peronosporales</taxon>
        <taxon>Peronosporaceae</taxon>
        <taxon>Phytophthora</taxon>
    </lineage>
</organism>
<keyword evidence="6 18" id="KW-0812">Transmembrane</keyword>
<evidence type="ECO:0000256" key="3">
    <source>
        <dbReference type="ARBA" id="ARBA00012513"/>
    </source>
</evidence>
<comment type="similarity">
    <text evidence="2">Belongs to the protein kinase superfamily. RIO-type Ser/Thr kinase family.</text>
</comment>
<dbReference type="InterPro" id="IPR013121">
    <property type="entry name" value="Fe_red_NAD-bd_6"/>
</dbReference>
<evidence type="ECO:0000256" key="7">
    <source>
        <dbReference type="ARBA" id="ARBA00022723"/>
    </source>
</evidence>
<keyword evidence="9" id="KW-0418">Kinase</keyword>
<evidence type="ECO:0000256" key="1">
    <source>
        <dbReference type="ARBA" id="ARBA00004141"/>
    </source>
</evidence>
<evidence type="ECO:0000259" key="19">
    <source>
        <dbReference type="PROSITE" id="PS51384"/>
    </source>
</evidence>
<feature type="transmembrane region" description="Helical" evidence="18">
    <location>
        <begin position="1017"/>
        <end position="1036"/>
    </location>
</feature>
<dbReference type="GO" id="GO:0004674">
    <property type="term" value="F:protein serine/threonine kinase activity"/>
    <property type="evidence" value="ECO:0007669"/>
    <property type="project" value="UniProtKB-KW"/>
</dbReference>
<feature type="transmembrane region" description="Helical" evidence="18">
    <location>
        <begin position="506"/>
        <end position="525"/>
    </location>
</feature>
<dbReference type="EC" id="2.7.11.1" evidence="3"/>
<evidence type="ECO:0000256" key="11">
    <source>
        <dbReference type="ARBA" id="ARBA00022842"/>
    </source>
</evidence>
<keyword evidence="11" id="KW-0460">Magnesium</keyword>
<dbReference type="InterPro" id="IPR013130">
    <property type="entry name" value="Fe3_Rdtase_TM_dom"/>
</dbReference>
<accession>A0A8J4SKE6</accession>
<dbReference type="InterPro" id="IPR017927">
    <property type="entry name" value="FAD-bd_FR_type"/>
</dbReference>
<feature type="region of interest" description="Disordered" evidence="17">
    <location>
        <begin position="26"/>
        <end position="59"/>
    </location>
</feature>
<keyword evidence="5" id="KW-0808">Transferase</keyword>
<comment type="caution">
    <text evidence="20">The sequence shown here is derived from an EMBL/GenBank/DDBJ whole genome shotgun (WGS) entry which is preliminary data.</text>
</comment>
<reference evidence="20" key="1">
    <citation type="journal article" date="2015" name="Genom Data">
        <title>Draft genome sequences of Phytophthora kernoviae and Phytophthora ramorum lineage EU2 from Scotland.</title>
        <authorList>
            <person name="Sambles C."/>
            <person name="Schlenzig A."/>
            <person name="O'Neill P."/>
            <person name="Grant M."/>
            <person name="Studholme D.J."/>
        </authorList>
    </citation>
    <scope>NUCLEOTIDE SEQUENCE</scope>
    <source>
        <strain evidence="20">00238/432</strain>
    </source>
</reference>
<dbReference type="Pfam" id="PF01794">
    <property type="entry name" value="Ferric_reduct"/>
    <property type="match status" value="1"/>
</dbReference>
<evidence type="ECO:0000256" key="6">
    <source>
        <dbReference type="ARBA" id="ARBA00022692"/>
    </source>
</evidence>
<dbReference type="GO" id="GO:0016491">
    <property type="term" value="F:oxidoreductase activity"/>
    <property type="evidence" value="ECO:0007669"/>
    <property type="project" value="UniProtKB-KW"/>
</dbReference>
<feature type="transmembrane region" description="Helical" evidence="18">
    <location>
        <begin position="565"/>
        <end position="584"/>
    </location>
</feature>
<dbReference type="GO" id="GO:0005524">
    <property type="term" value="F:ATP binding"/>
    <property type="evidence" value="ECO:0007669"/>
    <property type="project" value="UniProtKB-KW"/>
</dbReference>
<feature type="domain" description="FAD-binding FR-type" evidence="19">
    <location>
        <begin position="769"/>
        <end position="889"/>
    </location>
</feature>
<dbReference type="InterPro" id="IPR050369">
    <property type="entry name" value="RBOH/FRE"/>
</dbReference>
<name>A0A8J4SKE6_9STRA</name>
<dbReference type="CDD" id="cd06186">
    <property type="entry name" value="NOX_Duox_like_FAD_NADP"/>
    <property type="match status" value="1"/>
</dbReference>
<reference evidence="20" key="2">
    <citation type="submission" date="2020-02" db="EMBL/GenBank/DDBJ databases">
        <authorList>
            <person name="Studholme D.J."/>
        </authorList>
    </citation>
    <scope>NUCLEOTIDE SEQUENCE</scope>
    <source>
        <strain evidence="20">00238/432</strain>
    </source>
</reference>
<dbReference type="Gene3D" id="1.10.510.10">
    <property type="entry name" value="Transferase(Phosphotransferase) domain 1"/>
    <property type="match status" value="1"/>
</dbReference>
<dbReference type="AlphaFoldDB" id="A0A8J4SKE6"/>
<evidence type="ECO:0000256" key="13">
    <source>
        <dbReference type="ARBA" id="ARBA00023002"/>
    </source>
</evidence>
<keyword evidence="7" id="KW-0479">Metal-binding</keyword>
<evidence type="ECO:0000256" key="5">
    <source>
        <dbReference type="ARBA" id="ARBA00022679"/>
    </source>
</evidence>
<dbReference type="Proteomes" id="UP000702964">
    <property type="component" value="Unassembled WGS sequence"/>
</dbReference>
<protein>
    <recommendedName>
        <fullName evidence="3">non-specific serine/threonine protein kinase</fullName>
        <ecNumber evidence="3">2.7.11.1</ecNumber>
    </recommendedName>
</protein>
<evidence type="ECO:0000256" key="12">
    <source>
        <dbReference type="ARBA" id="ARBA00022989"/>
    </source>
</evidence>
<dbReference type="InterPro" id="IPR000687">
    <property type="entry name" value="RIO_kinase"/>
</dbReference>
<dbReference type="Gene3D" id="3.30.200.20">
    <property type="entry name" value="Phosphorylase Kinase, domain 1"/>
    <property type="match status" value="1"/>
</dbReference>
<proteinExistence type="inferred from homology"/>
<dbReference type="SFLD" id="SFLDG01168">
    <property type="entry name" value="Ferric_reductase_subgroup_(FRE"/>
    <property type="match status" value="1"/>
</dbReference>
<keyword evidence="12 18" id="KW-1133">Transmembrane helix</keyword>
<dbReference type="SFLD" id="SFLDS00052">
    <property type="entry name" value="Ferric_Reductase_Domain"/>
    <property type="match status" value="1"/>
</dbReference>
<comment type="catalytic activity">
    <reaction evidence="16">
        <text>L-seryl-[protein] + ATP = O-phospho-L-seryl-[protein] + ADP + H(+)</text>
        <dbReference type="Rhea" id="RHEA:17989"/>
        <dbReference type="Rhea" id="RHEA-COMP:9863"/>
        <dbReference type="Rhea" id="RHEA-COMP:11604"/>
        <dbReference type="ChEBI" id="CHEBI:15378"/>
        <dbReference type="ChEBI" id="CHEBI:29999"/>
        <dbReference type="ChEBI" id="CHEBI:30616"/>
        <dbReference type="ChEBI" id="CHEBI:83421"/>
        <dbReference type="ChEBI" id="CHEBI:456216"/>
        <dbReference type="EC" id="2.7.11.1"/>
    </reaction>
</comment>
<evidence type="ECO:0000256" key="18">
    <source>
        <dbReference type="SAM" id="Phobius"/>
    </source>
</evidence>
<dbReference type="SMART" id="SM00090">
    <property type="entry name" value="RIO"/>
    <property type="match status" value="1"/>
</dbReference>
<sequence>MDEELARRLQNEEDLRVIGAADWQLVDPDDASLQMSSDSQSDDEFEDKEPAPADEREDYYDDDYDEAYDLHLKPRGLARDFHLDGATEYAGKEFNSLRESMRRQDKFESHRTPPHIDLGKNGGGMRERMFDERTQIILHKLMNKGLVTAVKTRVHSGREANVYHGTGLDTVAGRERALALKIFKINNGDYSKFSECDESGRRYDVHFIKKLIRRQLKTWAEREYKYMSRAAAALAPKTVTETEAKLVSAGRGARVPKPLVLREHILIAEFVGTDGHPAASLEDAALTNSQLRSAYTDLLRAIRRLYQHARLVFGQLSTTNILYHDDQCWLMDLGLAVEVNSENQDALLTSDLDSIDTFFRSRGVPVVSTRYVGLLDIATAKDPEFTSLQSSALCLATMPSYTVIKTPEVDAGSPSFQTQPSTVSPSTTVHVVRFFIVLGIAIFIFGNIAAFAPMYELELVHTFMRWWNGYPGMPDTTSGEMNYNLDMGPYRNITESGHTEMVRPTFLFIFCIVPFAISVLLIEYLRHINTTRRLTSNLIWRFAMLMRRKPKFPVLGVSRFTWGEWVFGVFYVLGGNILCFWYGWDHRVDTAKETDTLDTSMYYSIIGINCAYLCIYNMAFLLLPVTRNSGWMEFFNVSYANGVKFHRWIGFMTVITGVIHMLGYWIYWVRLGTWQANQLPCTSCDFTLDASGGGFYAWFNVFGFISVAALVLIIPTSIPIIRRKAYEWFYITHWVLFVIAVLFAILHWAQIIWWILPSGCVWFVSRAASSWNAMTPVSVREFSIIGEGEDELVKVIVKRAAPGSSPASSAYDYKVGNFLYLNVPQISKLEWHALTIASSPKTSPTDVTLLIKPLGDWSKNLVQYAKDCNRDNVAPLMYMDGFYGASLELYEDYPTVCLVGGGIGVTPVLAILDDLVAKLSSNGAAWTQRFSFIFTFRELSVFESVAPVVARLRELDPHEQFFQAHLFATGTYSEVNLGKKLEISPVKEVGDAAPAKATSRAARPFYEPLRSSNTLRFVMYLALYVIAVFVVAAVRWGNGLIQGDNHFELWPLERAFELFMFCATIVVVYAFVWYEYAVFRRSHGANTSAPTPVDIATPQSNVAVFGGDVHTVGDLLNHMSVVVGERPNMHSLLQQILEVHKTVVESVSLLPAVGVVVSGPSTLKMVTNEAVVALGGGNFDVHEEEFEL</sequence>
<comment type="catalytic activity">
    <reaction evidence="15">
        <text>L-threonyl-[protein] + ATP = O-phospho-L-threonyl-[protein] + ADP + H(+)</text>
        <dbReference type="Rhea" id="RHEA:46608"/>
        <dbReference type="Rhea" id="RHEA-COMP:11060"/>
        <dbReference type="Rhea" id="RHEA-COMP:11605"/>
        <dbReference type="ChEBI" id="CHEBI:15378"/>
        <dbReference type="ChEBI" id="CHEBI:30013"/>
        <dbReference type="ChEBI" id="CHEBI:30616"/>
        <dbReference type="ChEBI" id="CHEBI:61977"/>
        <dbReference type="ChEBI" id="CHEBI:456216"/>
        <dbReference type="EC" id="2.7.11.1"/>
    </reaction>
</comment>
<feature type="transmembrane region" description="Helical" evidence="18">
    <location>
        <begin position="726"/>
        <end position="745"/>
    </location>
</feature>
<feature type="transmembrane region" description="Helical" evidence="18">
    <location>
        <begin position="434"/>
        <end position="455"/>
    </location>
</feature>
<dbReference type="PANTHER" id="PTHR11972:SF193">
    <property type="entry name" value="FAD-BINDING FR-TYPE DOMAIN-CONTAINING PROTEIN"/>
    <property type="match status" value="1"/>
</dbReference>
<dbReference type="Pfam" id="PF08030">
    <property type="entry name" value="NAD_binding_6"/>
    <property type="match status" value="1"/>
</dbReference>
<feature type="transmembrane region" description="Helical" evidence="18">
    <location>
        <begin position="604"/>
        <end position="625"/>
    </location>
</feature>
<dbReference type="GO" id="GO:0046872">
    <property type="term" value="F:metal ion binding"/>
    <property type="evidence" value="ECO:0007669"/>
    <property type="project" value="UniProtKB-KW"/>
</dbReference>
<dbReference type="SUPFAM" id="SSF56112">
    <property type="entry name" value="Protein kinase-like (PK-like)"/>
    <property type="match status" value="1"/>
</dbReference>
<dbReference type="Pfam" id="PF08022">
    <property type="entry name" value="FAD_binding_8"/>
    <property type="match status" value="1"/>
</dbReference>
<keyword evidence="10" id="KW-0067">ATP-binding</keyword>
<dbReference type="InterPro" id="IPR013112">
    <property type="entry name" value="FAD-bd_8"/>
</dbReference>
<evidence type="ECO:0000313" key="21">
    <source>
        <dbReference type="Proteomes" id="UP000702964"/>
    </source>
</evidence>
<keyword evidence="14 18" id="KW-0472">Membrane</keyword>
<keyword evidence="8" id="KW-0547">Nucleotide-binding</keyword>
<evidence type="ECO:0000313" key="20">
    <source>
        <dbReference type="EMBL" id="KAF4323502.1"/>
    </source>
</evidence>
<evidence type="ECO:0000256" key="2">
    <source>
        <dbReference type="ARBA" id="ARBA00009196"/>
    </source>
</evidence>
<evidence type="ECO:0000256" key="8">
    <source>
        <dbReference type="ARBA" id="ARBA00022741"/>
    </source>
</evidence>
<dbReference type="EMBL" id="AOFI03000038">
    <property type="protein sequence ID" value="KAF4323502.1"/>
    <property type="molecule type" value="Genomic_DNA"/>
</dbReference>
<dbReference type="PROSITE" id="PS51384">
    <property type="entry name" value="FAD_FR"/>
    <property type="match status" value="1"/>
</dbReference>
<dbReference type="InterPro" id="IPR039261">
    <property type="entry name" value="FNR_nucleotide-bd"/>
</dbReference>
<evidence type="ECO:0000256" key="17">
    <source>
        <dbReference type="SAM" id="MobiDB-lite"/>
    </source>
</evidence>
<evidence type="ECO:0000256" key="4">
    <source>
        <dbReference type="ARBA" id="ARBA00022527"/>
    </source>
</evidence>
<evidence type="ECO:0000256" key="14">
    <source>
        <dbReference type="ARBA" id="ARBA00023136"/>
    </source>
</evidence>
<feature type="transmembrane region" description="Helical" evidence="18">
    <location>
        <begin position="695"/>
        <end position="714"/>
    </location>
</feature>
<evidence type="ECO:0000256" key="9">
    <source>
        <dbReference type="ARBA" id="ARBA00022777"/>
    </source>
</evidence>
<dbReference type="GO" id="GO:0005886">
    <property type="term" value="C:plasma membrane"/>
    <property type="evidence" value="ECO:0007669"/>
    <property type="project" value="TreeGrafter"/>
</dbReference>
<keyword evidence="4" id="KW-0723">Serine/threonine-protein kinase</keyword>
<feature type="transmembrane region" description="Helical" evidence="18">
    <location>
        <begin position="645"/>
        <end position="667"/>
    </location>
</feature>
<feature type="transmembrane region" description="Helical" evidence="18">
    <location>
        <begin position="1056"/>
        <end position="1074"/>
    </location>
</feature>
<comment type="subcellular location">
    <subcellularLocation>
        <location evidence="1">Membrane</location>
        <topology evidence="1">Multi-pass membrane protein</topology>
    </subcellularLocation>
</comment>
<dbReference type="PANTHER" id="PTHR11972">
    <property type="entry name" value="NADPH OXIDASE"/>
    <property type="match status" value="1"/>
</dbReference>
<evidence type="ECO:0000256" key="15">
    <source>
        <dbReference type="ARBA" id="ARBA00047899"/>
    </source>
</evidence>
<keyword evidence="13" id="KW-0560">Oxidoreductase</keyword>
<dbReference type="InterPro" id="IPR018934">
    <property type="entry name" value="RIO_dom"/>
</dbReference>
<dbReference type="SUPFAM" id="SSF52343">
    <property type="entry name" value="Ferredoxin reductase-like, C-terminal NADP-linked domain"/>
    <property type="match status" value="1"/>
</dbReference>